<evidence type="ECO:0000313" key="3">
    <source>
        <dbReference type="Proteomes" id="UP000283709"/>
    </source>
</evidence>
<dbReference type="EMBL" id="MCAS01000033">
    <property type="protein sequence ID" value="RKF38609.1"/>
    <property type="molecule type" value="Genomic_DNA"/>
</dbReference>
<evidence type="ECO:0000313" key="2">
    <source>
        <dbReference type="EMBL" id="RKF38609.1"/>
    </source>
</evidence>
<accession>A0A420G086</accession>
<feature type="transmembrane region" description="Helical" evidence="1">
    <location>
        <begin position="121"/>
        <end position="146"/>
    </location>
</feature>
<keyword evidence="1" id="KW-0472">Membrane</keyword>
<name>A0A420G086_9BURK</name>
<dbReference type="AlphaFoldDB" id="A0A420G086"/>
<dbReference type="Proteomes" id="UP000283709">
    <property type="component" value="Unassembled WGS sequence"/>
</dbReference>
<feature type="transmembrane region" description="Helical" evidence="1">
    <location>
        <begin position="83"/>
        <end position="109"/>
    </location>
</feature>
<proteinExistence type="predicted"/>
<dbReference type="RefSeq" id="WP_120347096.1">
    <property type="nucleotide sequence ID" value="NZ_MCAS01000033.1"/>
</dbReference>
<keyword evidence="1" id="KW-0812">Transmembrane</keyword>
<keyword evidence="1" id="KW-1133">Transmembrane helix</keyword>
<gene>
    <name evidence="2" type="ORF">BCY88_34195</name>
</gene>
<reference evidence="2 3" key="1">
    <citation type="submission" date="2016-07" db="EMBL/GenBank/DDBJ databases">
        <title>Genome analysis of Burkholderia fungorum ES3-20.</title>
        <authorList>
            <person name="Xu D."/>
            <person name="Yao R."/>
            <person name="Zheng S."/>
        </authorList>
    </citation>
    <scope>NUCLEOTIDE SEQUENCE [LARGE SCALE GENOMIC DNA]</scope>
    <source>
        <strain evidence="2 3">ES3-20</strain>
    </source>
</reference>
<protein>
    <submittedName>
        <fullName evidence="2">Uncharacterized protein</fullName>
    </submittedName>
</protein>
<feature type="transmembrane region" description="Helical" evidence="1">
    <location>
        <begin position="46"/>
        <end position="62"/>
    </location>
</feature>
<evidence type="ECO:0000256" key="1">
    <source>
        <dbReference type="SAM" id="Phobius"/>
    </source>
</evidence>
<organism evidence="2 3">
    <name type="scientific">Paraburkholderia fungorum</name>
    <dbReference type="NCBI Taxonomy" id="134537"/>
    <lineage>
        <taxon>Bacteria</taxon>
        <taxon>Pseudomonadati</taxon>
        <taxon>Pseudomonadota</taxon>
        <taxon>Betaproteobacteria</taxon>
        <taxon>Burkholderiales</taxon>
        <taxon>Burkholderiaceae</taxon>
        <taxon>Paraburkholderia</taxon>
    </lineage>
</organism>
<comment type="caution">
    <text evidence="2">The sequence shown here is derived from an EMBL/GenBank/DDBJ whole genome shotgun (WGS) entry which is preliminary data.</text>
</comment>
<dbReference type="OrthoDB" id="6638186at2"/>
<sequence>MKLLRVIFFLLVGLSAIGLCTAGFYFGQGIVFAQQWPLFEALRNTASIIFAVVGAWLAIIYPERLKLSMRGQRQKRANGDNMGLLLTPVVHSTFLLVALLLIGVSAPLIKQLPAVQPHLPFFRGVSFLILVLLTLWQVVIVVLTIFPAELVKTADDIGSGIAATHDHYEKLFAKKKRPPARNDEGRQ</sequence>